<evidence type="ECO:0000313" key="4">
    <source>
        <dbReference type="Proteomes" id="UP000234681"/>
    </source>
</evidence>
<evidence type="ECO:0000256" key="1">
    <source>
        <dbReference type="SAM" id="MobiDB-lite"/>
    </source>
</evidence>
<gene>
    <name evidence="3" type="primary">H2afy</name>
    <name evidence="3" type="ORF">rCG_24101</name>
</gene>
<name>A6KAP3_RAT</name>
<sequence length="74" mass="8065">MSWPPPPTGKKEKKRKKSPRLLWGGGGSFPFQFCSSRGNKVLVSGLIVFGLLQCFLLALIAGIVLAKHCVPDRV</sequence>
<feature type="transmembrane region" description="Helical" evidence="2">
    <location>
        <begin position="46"/>
        <end position="66"/>
    </location>
</feature>
<protein>
    <submittedName>
        <fullName evidence="3">H2A histone family, member Y, isoform CRA_d</fullName>
    </submittedName>
</protein>
<keyword evidence="2" id="KW-0472">Membrane</keyword>
<dbReference type="AlphaFoldDB" id="A6KAP3"/>
<reference evidence="4" key="1">
    <citation type="submission" date="2005-09" db="EMBL/GenBank/DDBJ databases">
        <authorList>
            <person name="Mural R.J."/>
            <person name="Li P.W."/>
            <person name="Adams M.D."/>
            <person name="Amanatides P.G."/>
            <person name="Baden-Tillson H."/>
            <person name="Barnstead M."/>
            <person name="Chin S.H."/>
            <person name="Dew I."/>
            <person name="Evans C.A."/>
            <person name="Ferriera S."/>
            <person name="Flanigan M."/>
            <person name="Fosler C."/>
            <person name="Glodek A."/>
            <person name="Gu Z."/>
            <person name="Holt R.A."/>
            <person name="Jennings D."/>
            <person name="Kraft C.L."/>
            <person name="Lu F."/>
            <person name="Nguyen T."/>
            <person name="Nusskern D.R."/>
            <person name="Pfannkoch C.M."/>
            <person name="Sitter C."/>
            <person name="Sutton G.G."/>
            <person name="Venter J.C."/>
            <person name="Wang Z."/>
            <person name="Woodage T."/>
            <person name="Zheng X.H."/>
            <person name="Zhong F."/>
        </authorList>
    </citation>
    <scope>NUCLEOTIDE SEQUENCE [LARGE SCALE GENOMIC DNA]</scope>
    <source>
        <strain>BN</strain>
        <strain evidence="4">Sprague-Dawley</strain>
    </source>
</reference>
<feature type="region of interest" description="Disordered" evidence="1">
    <location>
        <begin position="1"/>
        <end position="20"/>
    </location>
</feature>
<proteinExistence type="predicted"/>
<dbReference type="EMBL" id="CH474032">
    <property type="protein sequence ID" value="EDL93951.1"/>
    <property type="molecule type" value="Genomic_DNA"/>
</dbReference>
<evidence type="ECO:0000256" key="2">
    <source>
        <dbReference type="SAM" id="Phobius"/>
    </source>
</evidence>
<organism evidence="3 4">
    <name type="scientific">Rattus norvegicus</name>
    <name type="common">Rat</name>
    <dbReference type="NCBI Taxonomy" id="10116"/>
    <lineage>
        <taxon>Eukaryota</taxon>
        <taxon>Metazoa</taxon>
        <taxon>Chordata</taxon>
        <taxon>Craniata</taxon>
        <taxon>Vertebrata</taxon>
        <taxon>Euteleostomi</taxon>
        <taxon>Mammalia</taxon>
        <taxon>Eutheria</taxon>
        <taxon>Euarchontoglires</taxon>
        <taxon>Glires</taxon>
        <taxon>Rodentia</taxon>
        <taxon>Myomorpha</taxon>
        <taxon>Muroidea</taxon>
        <taxon>Muridae</taxon>
        <taxon>Murinae</taxon>
        <taxon>Rattus</taxon>
    </lineage>
</organism>
<evidence type="ECO:0000313" key="3">
    <source>
        <dbReference type="EMBL" id="EDL93951.1"/>
    </source>
</evidence>
<dbReference type="Proteomes" id="UP000234681">
    <property type="component" value="Chromosome 17"/>
</dbReference>
<accession>A6KAP3</accession>
<keyword evidence="2" id="KW-1133">Transmembrane helix</keyword>
<keyword evidence="2" id="KW-0812">Transmembrane</keyword>